<organism evidence="1 2">
    <name type="scientific">Paenimyroides ummariense</name>
    <dbReference type="NCBI Taxonomy" id="913024"/>
    <lineage>
        <taxon>Bacteria</taxon>
        <taxon>Pseudomonadati</taxon>
        <taxon>Bacteroidota</taxon>
        <taxon>Flavobacteriia</taxon>
        <taxon>Flavobacteriales</taxon>
        <taxon>Flavobacteriaceae</taxon>
        <taxon>Paenimyroides</taxon>
    </lineage>
</organism>
<keyword evidence="2" id="KW-1185">Reference proteome</keyword>
<accession>A0A1I5E9Z4</accession>
<dbReference type="Gene3D" id="3.40.50.1820">
    <property type="entry name" value="alpha/beta hydrolase"/>
    <property type="match status" value="1"/>
</dbReference>
<dbReference type="Proteomes" id="UP000199036">
    <property type="component" value="Unassembled WGS sequence"/>
</dbReference>
<proteinExistence type="predicted"/>
<protein>
    <recommendedName>
        <fullName evidence="3">Alpha/beta hydrolase</fullName>
    </recommendedName>
</protein>
<name>A0A1I5E9Z4_9FLAO</name>
<gene>
    <name evidence="1" type="ORF">SAMN05421741_11937</name>
</gene>
<dbReference type="SUPFAM" id="SSF53474">
    <property type="entry name" value="alpha/beta-Hydrolases"/>
    <property type="match status" value="1"/>
</dbReference>
<dbReference type="AlphaFoldDB" id="A0A1I5E9Z4"/>
<dbReference type="InterPro" id="IPR029058">
    <property type="entry name" value="AB_hydrolase_fold"/>
</dbReference>
<reference evidence="2" key="1">
    <citation type="submission" date="2016-10" db="EMBL/GenBank/DDBJ databases">
        <authorList>
            <person name="Varghese N."/>
            <person name="Submissions S."/>
        </authorList>
    </citation>
    <scope>NUCLEOTIDE SEQUENCE [LARGE SCALE GENOMIC DNA]</scope>
    <source>
        <strain evidence="2">DS-12</strain>
    </source>
</reference>
<evidence type="ECO:0000313" key="2">
    <source>
        <dbReference type="Proteomes" id="UP000199036"/>
    </source>
</evidence>
<dbReference type="RefSeq" id="WP_091524903.1">
    <property type="nucleotide sequence ID" value="NZ_FOVI01000019.1"/>
</dbReference>
<evidence type="ECO:0000313" key="1">
    <source>
        <dbReference type="EMBL" id="SFO07901.1"/>
    </source>
</evidence>
<dbReference type="OrthoDB" id="1118238at2"/>
<sequence length="294" mass="33332">MQKAIKLMLFLFLINTITINAQTLINNEVLLFSIENKTIDFIVADKNLEEKKPILLFCQGSLPIPLLIKKEDGTTEIIAGGVKTLNLEELQKSFYVVVVSMPETPATVSESDLNNQFYFDPRHENQPTELFLKADYVENYVNRAEKVLSFLQNQSWVSNEKLVIAGHSQGTKIASKIALQNKFVTHLGLFNPNPFGRIDEEVRQARLDAQSKKISWTEASTAIDESILFYQHASDPKNQTEDPSLIAWKSFSQPSLNDWLKIEIPIYIAYGTEDTSSALCDIVPLFFISQQKQI</sequence>
<evidence type="ECO:0008006" key="3">
    <source>
        <dbReference type="Google" id="ProtNLM"/>
    </source>
</evidence>
<dbReference type="STRING" id="913024.SAMN05421741_11937"/>
<dbReference type="EMBL" id="FOVI01000019">
    <property type="protein sequence ID" value="SFO07901.1"/>
    <property type="molecule type" value="Genomic_DNA"/>
</dbReference>